<evidence type="ECO:0000313" key="6">
    <source>
        <dbReference type="Proteomes" id="UP000053660"/>
    </source>
</evidence>
<name>A0A0B1TPI8_OESDE</name>
<dbReference type="CDD" id="cd22840">
    <property type="entry name" value="Gal_Rha_Lectin_LAT2"/>
    <property type="match status" value="1"/>
</dbReference>
<dbReference type="InterPro" id="IPR001304">
    <property type="entry name" value="C-type_lectin-like"/>
</dbReference>
<dbReference type="InterPro" id="IPR000922">
    <property type="entry name" value="Lectin_gal-bd_dom"/>
</dbReference>
<dbReference type="GO" id="GO:0030246">
    <property type="term" value="F:carbohydrate binding"/>
    <property type="evidence" value="ECO:0007669"/>
    <property type="project" value="InterPro"/>
</dbReference>
<feature type="domain" description="C-type lectin" evidence="3">
    <location>
        <begin position="133"/>
        <end position="212"/>
    </location>
</feature>
<proteinExistence type="predicted"/>
<evidence type="ECO:0000259" key="4">
    <source>
        <dbReference type="PROSITE" id="PS50228"/>
    </source>
</evidence>
<keyword evidence="1" id="KW-1015">Disulfide bond</keyword>
<dbReference type="Pfam" id="PF00059">
    <property type="entry name" value="Lectin_C"/>
    <property type="match status" value="1"/>
</dbReference>
<reference evidence="5 6" key="1">
    <citation type="submission" date="2014-03" db="EMBL/GenBank/DDBJ databases">
        <title>Draft genome of the hookworm Oesophagostomum dentatum.</title>
        <authorList>
            <person name="Mitreva M."/>
        </authorList>
    </citation>
    <scope>NUCLEOTIDE SEQUENCE [LARGE SCALE GENOMIC DNA]</scope>
    <source>
        <strain evidence="5 6">OD-Hann</strain>
    </source>
</reference>
<protein>
    <recommendedName>
        <fullName evidence="7">Lectin C-type domain protein</fullName>
    </recommendedName>
</protein>
<dbReference type="InterPro" id="IPR043159">
    <property type="entry name" value="Lectin_gal-bd_sf"/>
</dbReference>
<evidence type="ECO:0000256" key="1">
    <source>
        <dbReference type="PROSITE-ProRule" id="PRU00076"/>
    </source>
</evidence>
<dbReference type="PROSITE" id="PS50228">
    <property type="entry name" value="SUEL_LECTIN"/>
    <property type="match status" value="1"/>
</dbReference>
<feature type="disulfide bond" evidence="1">
    <location>
        <begin position="5"/>
        <end position="14"/>
    </location>
</feature>
<evidence type="ECO:0008006" key="7">
    <source>
        <dbReference type="Google" id="ProtNLM"/>
    </source>
</evidence>
<sequence length="212" mass="23362">MQCVCAEGYGGVRCERLTGSIGETSSQNISCAGEPFEFACRNGTIRVEYASYGAAEGYACSPQLVSVRQTCSNPNSLKTITNKCEGLNYCTVQELKEVFPETPCPVQNELFLHYRFTCSEDRQSVCASGAFYMSGRCFVVNTKKKRLSFSESQQTCRKQGGYLASNIDASMDAEVTREVVRQGKDGDGFWIDLKVNAEGNPLWSDGSSLTYR</sequence>
<comment type="caution">
    <text evidence="1">Lacks conserved residue(s) required for the propagation of feature annotation.</text>
</comment>
<dbReference type="Gene3D" id="2.60.120.740">
    <property type="match status" value="1"/>
</dbReference>
<keyword evidence="1" id="KW-0245">EGF-like domain</keyword>
<feature type="domain" description="SUEL-type lectin" evidence="4">
    <location>
        <begin position="30"/>
        <end position="105"/>
    </location>
</feature>
<dbReference type="CDD" id="cd00037">
    <property type="entry name" value="CLECT"/>
    <property type="match status" value="1"/>
</dbReference>
<dbReference type="Proteomes" id="UP000053660">
    <property type="component" value="Unassembled WGS sequence"/>
</dbReference>
<dbReference type="PROSITE" id="PS00022">
    <property type="entry name" value="EGF_1"/>
    <property type="match status" value="1"/>
</dbReference>
<dbReference type="Gene3D" id="3.10.100.10">
    <property type="entry name" value="Mannose-Binding Protein A, subunit A"/>
    <property type="match status" value="1"/>
</dbReference>
<evidence type="ECO:0000259" key="3">
    <source>
        <dbReference type="PROSITE" id="PS50041"/>
    </source>
</evidence>
<dbReference type="AlphaFoldDB" id="A0A0B1TPI8"/>
<dbReference type="OrthoDB" id="5797898at2759"/>
<dbReference type="EMBL" id="KN549473">
    <property type="protein sequence ID" value="KHJ97315.1"/>
    <property type="molecule type" value="Genomic_DNA"/>
</dbReference>
<keyword evidence="6" id="KW-1185">Reference proteome</keyword>
<gene>
    <name evidence="5" type="ORF">OESDEN_02704</name>
</gene>
<dbReference type="SUPFAM" id="SSF56436">
    <property type="entry name" value="C-type lectin-like"/>
    <property type="match status" value="1"/>
</dbReference>
<dbReference type="PROSITE" id="PS50041">
    <property type="entry name" value="C_TYPE_LECTIN_2"/>
    <property type="match status" value="1"/>
</dbReference>
<organism evidence="5 6">
    <name type="scientific">Oesophagostomum dentatum</name>
    <name type="common">Nodular worm</name>
    <dbReference type="NCBI Taxonomy" id="61180"/>
    <lineage>
        <taxon>Eukaryota</taxon>
        <taxon>Metazoa</taxon>
        <taxon>Ecdysozoa</taxon>
        <taxon>Nematoda</taxon>
        <taxon>Chromadorea</taxon>
        <taxon>Rhabditida</taxon>
        <taxon>Rhabditina</taxon>
        <taxon>Rhabditomorpha</taxon>
        <taxon>Strongyloidea</taxon>
        <taxon>Strongylidae</taxon>
        <taxon>Oesophagostomum</taxon>
    </lineage>
</organism>
<dbReference type="InterPro" id="IPR016186">
    <property type="entry name" value="C-type_lectin-like/link_sf"/>
</dbReference>
<dbReference type="InterPro" id="IPR016187">
    <property type="entry name" value="CTDL_fold"/>
</dbReference>
<dbReference type="PROSITE" id="PS01186">
    <property type="entry name" value="EGF_2"/>
    <property type="match status" value="1"/>
</dbReference>
<accession>A0A0B1TPI8</accession>
<dbReference type="InterPro" id="IPR000742">
    <property type="entry name" value="EGF"/>
</dbReference>
<evidence type="ECO:0000313" key="5">
    <source>
        <dbReference type="EMBL" id="KHJ97315.1"/>
    </source>
</evidence>
<dbReference type="Pfam" id="PF02140">
    <property type="entry name" value="SUEL_Lectin"/>
    <property type="match status" value="1"/>
</dbReference>
<dbReference type="PROSITE" id="PS50026">
    <property type="entry name" value="EGF_3"/>
    <property type="match status" value="1"/>
</dbReference>
<evidence type="ECO:0000259" key="2">
    <source>
        <dbReference type="PROSITE" id="PS50026"/>
    </source>
</evidence>
<feature type="domain" description="EGF-like" evidence="2">
    <location>
        <begin position="1"/>
        <end position="15"/>
    </location>
</feature>